<evidence type="ECO:0000313" key="1">
    <source>
        <dbReference type="EMBL" id="QHT96083.1"/>
    </source>
</evidence>
<accession>A0A6C0IX84</accession>
<name>A0A6C0IX84_9ZZZZ</name>
<sequence>MNIVKTLEQYNSNYVYFLDPIKNNIMNDGSFIRIVYSNNIFMLNGVFLLVNIDNIITEKYYNKIKCIFDVSEYAQLIQKIRCVEEAILNKLIVKNKVKKHKIYEQLTSGSIRIFSDEEYGKSSISFPVKSNNNKFMLKISGIWETDYEVGLTYKFIKIT</sequence>
<proteinExistence type="predicted"/>
<protein>
    <submittedName>
        <fullName evidence="1">Uncharacterized protein</fullName>
    </submittedName>
</protein>
<organism evidence="1">
    <name type="scientific">viral metagenome</name>
    <dbReference type="NCBI Taxonomy" id="1070528"/>
    <lineage>
        <taxon>unclassified sequences</taxon>
        <taxon>metagenomes</taxon>
        <taxon>organismal metagenomes</taxon>
    </lineage>
</organism>
<dbReference type="EMBL" id="MN740251">
    <property type="protein sequence ID" value="QHT96083.1"/>
    <property type="molecule type" value="Genomic_DNA"/>
</dbReference>
<reference evidence="1" key="1">
    <citation type="journal article" date="2020" name="Nature">
        <title>Giant virus diversity and host interactions through global metagenomics.</title>
        <authorList>
            <person name="Schulz F."/>
            <person name="Roux S."/>
            <person name="Paez-Espino D."/>
            <person name="Jungbluth S."/>
            <person name="Walsh D.A."/>
            <person name="Denef V.J."/>
            <person name="McMahon K.D."/>
            <person name="Konstantinidis K.T."/>
            <person name="Eloe-Fadrosh E.A."/>
            <person name="Kyrpides N.C."/>
            <person name="Woyke T."/>
        </authorList>
    </citation>
    <scope>NUCLEOTIDE SEQUENCE</scope>
    <source>
        <strain evidence="1">GVMAG-M-3300024301-20</strain>
    </source>
</reference>
<dbReference type="AlphaFoldDB" id="A0A6C0IX84"/>